<gene>
    <name evidence="7" type="ORF">G4B88_026803</name>
</gene>
<feature type="signal peptide" evidence="6">
    <location>
        <begin position="1"/>
        <end position="31"/>
    </location>
</feature>
<dbReference type="GO" id="GO:0060320">
    <property type="term" value="P:rejection of self pollen"/>
    <property type="evidence" value="ECO:0007669"/>
    <property type="project" value="UniProtKB-KW"/>
</dbReference>
<comment type="caution">
    <text evidence="7">The sequence shown here is derived from an EMBL/GenBank/DDBJ whole genome shotgun (WGS) entry which is preliminary data.</text>
</comment>
<dbReference type="Pfam" id="PF05938">
    <property type="entry name" value="Self-incomp_S1"/>
    <property type="match status" value="8"/>
</dbReference>
<evidence type="ECO:0000256" key="5">
    <source>
        <dbReference type="ARBA" id="ARBA00022729"/>
    </source>
</evidence>
<dbReference type="PANTHER" id="PTHR31232:SF149">
    <property type="entry name" value="S-PROTEIN HOMOLOG"/>
    <property type="match status" value="1"/>
</dbReference>
<evidence type="ECO:0000313" key="8">
    <source>
        <dbReference type="Proteomes" id="UP000583929"/>
    </source>
</evidence>
<organism evidence="7 8">
    <name type="scientific">Cannabis sativa</name>
    <name type="common">Hemp</name>
    <name type="synonym">Marijuana</name>
    <dbReference type="NCBI Taxonomy" id="3483"/>
    <lineage>
        <taxon>Eukaryota</taxon>
        <taxon>Viridiplantae</taxon>
        <taxon>Streptophyta</taxon>
        <taxon>Embryophyta</taxon>
        <taxon>Tracheophyta</taxon>
        <taxon>Spermatophyta</taxon>
        <taxon>Magnoliopsida</taxon>
        <taxon>eudicotyledons</taxon>
        <taxon>Gunneridae</taxon>
        <taxon>Pentapetalae</taxon>
        <taxon>rosids</taxon>
        <taxon>fabids</taxon>
        <taxon>Rosales</taxon>
        <taxon>Cannabaceae</taxon>
        <taxon>Cannabis</taxon>
    </lineage>
</organism>
<dbReference type="InterPro" id="IPR010264">
    <property type="entry name" value="Self-incomp_S1"/>
</dbReference>
<evidence type="ECO:0000256" key="4">
    <source>
        <dbReference type="ARBA" id="ARBA00022525"/>
    </source>
</evidence>
<feature type="chain" id="PRO_5029633207" description="S-protein homolog" evidence="6">
    <location>
        <begin position="32"/>
        <end position="961"/>
    </location>
</feature>
<dbReference type="AlphaFoldDB" id="A0A7J6F9E8"/>
<dbReference type="Proteomes" id="UP000583929">
    <property type="component" value="Unassembled WGS sequence"/>
</dbReference>
<dbReference type="EMBL" id="JAATIQ010000247">
    <property type="protein sequence ID" value="KAF4367296.1"/>
    <property type="molecule type" value="Genomic_DNA"/>
</dbReference>
<evidence type="ECO:0000256" key="2">
    <source>
        <dbReference type="ARBA" id="ARBA00005581"/>
    </source>
</evidence>
<evidence type="ECO:0000313" key="7">
    <source>
        <dbReference type="EMBL" id="KAF4367296.1"/>
    </source>
</evidence>
<name>A0A7J6F9E8_CANSA</name>
<dbReference type="PANTHER" id="PTHR31232">
    <property type="match status" value="1"/>
</dbReference>
<evidence type="ECO:0008006" key="9">
    <source>
        <dbReference type="Google" id="ProtNLM"/>
    </source>
</evidence>
<accession>A0A7J6F9E8</accession>
<reference evidence="7 8" key="1">
    <citation type="journal article" date="2020" name="bioRxiv">
        <title>Sequence and annotation of 42 cannabis genomes reveals extensive copy number variation in cannabinoid synthesis and pathogen resistance genes.</title>
        <authorList>
            <person name="Mckernan K.J."/>
            <person name="Helbert Y."/>
            <person name="Kane L.T."/>
            <person name="Ebling H."/>
            <person name="Zhang L."/>
            <person name="Liu B."/>
            <person name="Eaton Z."/>
            <person name="Mclaughlin S."/>
            <person name="Kingan S."/>
            <person name="Baybayan P."/>
            <person name="Concepcion G."/>
            <person name="Jordan M."/>
            <person name="Riva A."/>
            <person name="Barbazuk W."/>
            <person name="Harkins T."/>
        </authorList>
    </citation>
    <scope>NUCLEOTIDE SEQUENCE [LARGE SCALE GENOMIC DNA]</scope>
    <source>
        <strain evidence="8">cv. Jamaican Lion 4</strain>
        <tissue evidence="7">Leaf</tissue>
    </source>
</reference>
<keyword evidence="3" id="KW-0713">Self-incompatibility</keyword>
<keyword evidence="8" id="KW-1185">Reference proteome</keyword>
<comment type="subcellular location">
    <subcellularLocation>
        <location evidence="1">Secreted</location>
    </subcellularLocation>
</comment>
<dbReference type="GO" id="GO:0005576">
    <property type="term" value="C:extracellular region"/>
    <property type="evidence" value="ECO:0007669"/>
    <property type="project" value="UniProtKB-SubCell"/>
</dbReference>
<evidence type="ECO:0000256" key="3">
    <source>
        <dbReference type="ARBA" id="ARBA00022471"/>
    </source>
</evidence>
<evidence type="ECO:0000256" key="1">
    <source>
        <dbReference type="ARBA" id="ARBA00004613"/>
    </source>
</evidence>
<protein>
    <recommendedName>
        <fullName evidence="9">S-protein homolog</fullName>
    </recommendedName>
</protein>
<keyword evidence="4" id="KW-0964">Secreted</keyword>
<comment type="similarity">
    <text evidence="2">Belongs to the plant self-incompatibility (S1) protein family.</text>
</comment>
<sequence>MMPHHLCQKTISLFVVIFFFLLSHKSLLCKGDNQPVKNQVTAKITNVLIETDLILHCKSKDDDLGVQLLHYNDSFQFTLTPNIWGTTLFYCSFQWKDELHWFDIFKMKGRLILHLNEWIVNSNGPCQFDPATNKYIIFFSLLLHKSSLCEGKDQITVQITNNVVDTDLVLHCKSKDDDLGAQLVHYNNFFQFSFVPNIWGTTLFHCSFQWKDEIHSFAIFKFARGRKVFNLNRWIVDRYGLCLFDPATGSFSICYPWIIFFSLLSQKSSKGLKLDVTVKITNVLPVTDLTLHCKSLDDDLGVQLLHYEDSFQFSFMPNIWGTTLFHCSFRWKDHEVHSFDIFKYDGRKCFPLNEWIVDPNGPCQLDLDTQSYIIFFSLLSHKSSLCEGDKQITVKTTNGIVDTDLTLHCKSKDDDLGVQLLHYNDSFQFSFTPNIWETTLFYCSFQWKDEFHWFDIFKMKKRKILHLNEWLVNSNGPCQFDPATNSVNVIMLMVLQTCIMVTLFSCAYGVMDDIPHTPHAPELGIEEIKIQNVLDGKEDLTVHCKSKDDDLGVHVLPYKGTYSFKFSRNFRGTTLFFCGFKWGNQFHRFDIYTPQSPKCNVPNECLWFIIPSVTDIPRPPRQPEMGIEVVVIRNILDGKEQLSVHCKSKDDDLGVQLLTYNSTFTFKFSRNFWGTTLFFCGFQWKDQFHRFDIYTPDGPRCTPEPCLWYIIPSGPCKLEAKTYSYSSSPYNQIEVVEIRNNLEEKVQLKVHCKSKDDDLGIRILNFNESFSFTFLRNIFQTTLFFCGFRWENEFHWFDMIIPCLIMVTLLSSYACDGLQTLSPSPYNQVVEIRNNLEGNVELKVHCKSKDDDLGIRVLNFNETFTFTFLRNFWQTTLFFCGFRWENEFHWFDVFTPDTPTCVYPTPCLWFVIASGPCKIEYGSGPLFSCYPWNKDSLRSKMIESKLFPQSPTSTTTAPTPY</sequence>
<proteinExistence type="inferred from homology"/>
<evidence type="ECO:0000256" key="6">
    <source>
        <dbReference type="SAM" id="SignalP"/>
    </source>
</evidence>
<keyword evidence="5 6" id="KW-0732">Signal</keyword>